<dbReference type="GO" id="GO:0004089">
    <property type="term" value="F:carbonate dehydratase activity"/>
    <property type="evidence" value="ECO:0007669"/>
    <property type="project" value="UniProtKB-EC"/>
</dbReference>
<dbReference type="Gene3D" id="3.10.200.10">
    <property type="entry name" value="Alpha carbonic anhydrase"/>
    <property type="match status" value="1"/>
</dbReference>
<evidence type="ECO:0000256" key="7">
    <source>
        <dbReference type="ARBA" id="ARBA00048348"/>
    </source>
</evidence>
<feature type="domain" description="Alpha-carbonic anhydrase" evidence="9">
    <location>
        <begin position="20"/>
        <end position="279"/>
    </location>
</feature>
<evidence type="ECO:0000313" key="10">
    <source>
        <dbReference type="EMBL" id="KAK2178917.1"/>
    </source>
</evidence>
<name>A0AAD9KWM0_RIDPI</name>
<feature type="signal peptide" evidence="8">
    <location>
        <begin position="1"/>
        <end position="19"/>
    </location>
</feature>
<evidence type="ECO:0000256" key="1">
    <source>
        <dbReference type="ARBA" id="ARBA00010718"/>
    </source>
</evidence>
<gene>
    <name evidence="10" type="ORF">NP493_526g01018</name>
</gene>
<reference evidence="10" key="1">
    <citation type="journal article" date="2023" name="Mol. Biol. Evol.">
        <title>Third-Generation Sequencing Reveals the Adaptive Role of the Epigenome in Three Deep-Sea Polychaetes.</title>
        <authorList>
            <person name="Perez M."/>
            <person name="Aroh O."/>
            <person name="Sun Y."/>
            <person name="Lan Y."/>
            <person name="Juniper S.K."/>
            <person name="Young C.R."/>
            <person name="Angers B."/>
            <person name="Qian P.Y."/>
        </authorList>
    </citation>
    <scope>NUCLEOTIDE SEQUENCE</scope>
    <source>
        <strain evidence="10">R07B-5</strain>
    </source>
</reference>
<dbReference type="InterPro" id="IPR023561">
    <property type="entry name" value="Carbonic_anhydrase_a-class"/>
</dbReference>
<keyword evidence="3" id="KW-0479">Metal-binding</keyword>
<sequence>MISTGHLLVCFGLFAFASGAGWGYHGAHGKGHWGESYSHCGLGKKQSPIHLQTATSEYKESLANLHFEHHNIDKEKDKFFIFNNGHTLQLGVHADFVIKGGSLGGTYKIAQLHFHWGKTDAQGSEHHKDHKAYPLEMHIVSYDSEKYNSLGEAVGKDEGIAVIGVFFKVNDHHNKHLDPILHHIDAVQHPDALHHVEVPVFNLQYLLPHHTKYYFRYHGSLTTPGCNETVLWTVMDMPQFLGGPQLEKFRTLLEGPNTPLVDNFRDPQPINDRTIYRSFPHQLEYVIIQDVVVNEAADSAAPHNQFSYIQLALALTTAALFWFTH</sequence>
<keyword evidence="11" id="KW-1185">Reference proteome</keyword>
<evidence type="ECO:0000256" key="5">
    <source>
        <dbReference type="ARBA" id="ARBA00023180"/>
    </source>
</evidence>
<dbReference type="EMBL" id="JAODUO010000524">
    <property type="protein sequence ID" value="KAK2178917.1"/>
    <property type="molecule type" value="Genomic_DNA"/>
</dbReference>
<dbReference type="FunFam" id="3.10.200.10:FF:000003">
    <property type="entry name" value="Carbonic anhydrase 12"/>
    <property type="match status" value="1"/>
</dbReference>
<organism evidence="10 11">
    <name type="scientific">Ridgeia piscesae</name>
    <name type="common">Tubeworm</name>
    <dbReference type="NCBI Taxonomy" id="27915"/>
    <lineage>
        <taxon>Eukaryota</taxon>
        <taxon>Metazoa</taxon>
        <taxon>Spiralia</taxon>
        <taxon>Lophotrochozoa</taxon>
        <taxon>Annelida</taxon>
        <taxon>Polychaeta</taxon>
        <taxon>Sedentaria</taxon>
        <taxon>Canalipalpata</taxon>
        <taxon>Sabellida</taxon>
        <taxon>Siboglinidae</taxon>
        <taxon>Ridgeia</taxon>
    </lineage>
</organism>
<dbReference type="InterPro" id="IPR001148">
    <property type="entry name" value="CA_dom"/>
</dbReference>
<dbReference type="Pfam" id="PF00194">
    <property type="entry name" value="Carb_anhydrase"/>
    <property type="match status" value="1"/>
</dbReference>
<keyword evidence="5" id="KW-0325">Glycoprotein</keyword>
<evidence type="ECO:0000256" key="4">
    <source>
        <dbReference type="ARBA" id="ARBA00022833"/>
    </source>
</evidence>
<dbReference type="PROSITE" id="PS51144">
    <property type="entry name" value="ALPHA_CA_2"/>
    <property type="match status" value="1"/>
</dbReference>
<dbReference type="PANTHER" id="PTHR18952:SF265">
    <property type="entry name" value="CARBONIC ANHYDRASE"/>
    <property type="match status" value="1"/>
</dbReference>
<feature type="chain" id="PRO_5042050099" description="carbonic anhydrase" evidence="8">
    <location>
        <begin position="20"/>
        <end position="325"/>
    </location>
</feature>
<keyword evidence="4" id="KW-0862">Zinc</keyword>
<evidence type="ECO:0000256" key="8">
    <source>
        <dbReference type="SAM" id="SignalP"/>
    </source>
</evidence>
<dbReference type="InterPro" id="IPR036398">
    <property type="entry name" value="CA_dom_sf"/>
</dbReference>
<dbReference type="EC" id="4.2.1.1" evidence="2"/>
<dbReference type="PANTHER" id="PTHR18952">
    <property type="entry name" value="CARBONIC ANHYDRASE"/>
    <property type="match status" value="1"/>
</dbReference>
<evidence type="ECO:0000256" key="6">
    <source>
        <dbReference type="ARBA" id="ARBA00023239"/>
    </source>
</evidence>
<dbReference type="CDD" id="cd00326">
    <property type="entry name" value="alpha_CA"/>
    <property type="match status" value="1"/>
</dbReference>
<evidence type="ECO:0000313" key="11">
    <source>
        <dbReference type="Proteomes" id="UP001209878"/>
    </source>
</evidence>
<evidence type="ECO:0000256" key="3">
    <source>
        <dbReference type="ARBA" id="ARBA00022723"/>
    </source>
</evidence>
<protein>
    <recommendedName>
        <fullName evidence="2">carbonic anhydrase</fullName>
        <ecNumber evidence="2">4.2.1.1</ecNumber>
    </recommendedName>
</protein>
<keyword evidence="6" id="KW-0456">Lyase</keyword>
<evidence type="ECO:0000259" key="9">
    <source>
        <dbReference type="PROSITE" id="PS51144"/>
    </source>
</evidence>
<comment type="similarity">
    <text evidence="1">Belongs to the alpha-carbonic anhydrase family.</text>
</comment>
<dbReference type="GO" id="GO:0008270">
    <property type="term" value="F:zinc ion binding"/>
    <property type="evidence" value="ECO:0007669"/>
    <property type="project" value="InterPro"/>
</dbReference>
<dbReference type="AlphaFoldDB" id="A0AAD9KWM0"/>
<accession>A0AAD9KWM0</accession>
<comment type="caution">
    <text evidence="10">The sequence shown here is derived from an EMBL/GenBank/DDBJ whole genome shotgun (WGS) entry which is preliminary data.</text>
</comment>
<evidence type="ECO:0000256" key="2">
    <source>
        <dbReference type="ARBA" id="ARBA00012925"/>
    </source>
</evidence>
<dbReference type="SUPFAM" id="SSF51069">
    <property type="entry name" value="Carbonic anhydrase"/>
    <property type="match status" value="1"/>
</dbReference>
<proteinExistence type="inferred from homology"/>
<dbReference type="SMART" id="SM01057">
    <property type="entry name" value="Carb_anhydrase"/>
    <property type="match status" value="1"/>
</dbReference>
<keyword evidence="8" id="KW-0732">Signal</keyword>
<dbReference type="Proteomes" id="UP001209878">
    <property type="component" value="Unassembled WGS sequence"/>
</dbReference>
<comment type="catalytic activity">
    <reaction evidence="7">
        <text>hydrogencarbonate + H(+) = CO2 + H2O</text>
        <dbReference type="Rhea" id="RHEA:10748"/>
        <dbReference type="ChEBI" id="CHEBI:15377"/>
        <dbReference type="ChEBI" id="CHEBI:15378"/>
        <dbReference type="ChEBI" id="CHEBI:16526"/>
        <dbReference type="ChEBI" id="CHEBI:17544"/>
        <dbReference type="EC" id="4.2.1.1"/>
    </reaction>
</comment>